<evidence type="ECO:0000313" key="7">
    <source>
        <dbReference type="EMBL" id="TKS54126.1"/>
    </source>
</evidence>
<evidence type="ECO:0000256" key="4">
    <source>
        <dbReference type="SAM" id="Coils"/>
    </source>
</evidence>
<evidence type="ECO:0000256" key="1">
    <source>
        <dbReference type="ARBA" id="ARBA00001946"/>
    </source>
</evidence>
<evidence type="ECO:0000256" key="2">
    <source>
        <dbReference type="ARBA" id="ARBA00012528"/>
    </source>
</evidence>
<dbReference type="SMART" id="SM00267">
    <property type="entry name" value="GGDEF"/>
    <property type="match status" value="1"/>
</dbReference>
<gene>
    <name evidence="7" type="ORF">E4582_04625</name>
</gene>
<dbReference type="Proteomes" id="UP000298681">
    <property type="component" value="Unassembled WGS sequence"/>
</dbReference>
<name>A0A4Z1R5D4_9GAMM</name>
<evidence type="ECO:0000313" key="8">
    <source>
        <dbReference type="Proteomes" id="UP000298681"/>
    </source>
</evidence>
<dbReference type="EMBL" id="SPUH01000001">
    <property type="protein sequence ID" value="TKS54126.1"/>
    <property type="molecule type" value="Genomic_DNA"/>
</dbReference>
<dbReference type="InterPro" id="IPR000160">
    <property type="entry name" value="GGDEF_dom"/>
</dbReference>
<keyword evidence="4" id="KW-0175">Coiled coil</keyword>
<dbReference type="InterPro" id="IPR050469">
    <property type="entry name" value="Diguanylate_Cyclase"/>
</dbReference>
<comment type="cofactor">
    <cofactor evidence="1">
        <name>Mg(2+)</name>
        <dbReference type="ChEBI" id="CHEBI:18420"/>
    </cofactor>
</comment>
<dbReference type="PROSITE" id="PS50887">
    <property type="entry name" value="GGDEF"/>
    <property type="match status" value="1"/>
</dbReference>
<comment type="catalytic activity">
    <reaction evidence="3">
        <text>2 GTP = 3',3'-c-di-GMP + 2 diphosphate</text>
        <dbReference type="Rhea" id="RHEA:24898"/>
        <dbReference type="ChEBI" id="CHEBI:33019"/>
        <dbReference type="ChEBI" id="CHEBI:37565"/>
        <dbReference type="ChEBI" id="CHEBI:58805"/>
        <dbReference type="EC" id="2.7.7.65"/>
    </reaction>
</comment>
<feature type="domain" description="GGDEF" evidence="6">
    <location>
        <begin position="369"/>
        <end position="501"/>
    </location>
</feature>
<evidence type="ECO:0000256" key="5">
    <source>
        <dbReference type="SAM" id="MobiDB-lite"/>
    </source>
</evidence>
<dbReference type="InterPro" id="IPR029787">
    <property type="entry name" value="Nucleotide_cyclase"/>
</dbReference>
<comment type="caution">
    <text evidence="7">The sequence shown here is derived from an EMBL/GenBank/DDBJ whole genome shotgun (WGS) entry which is preliminary data.</text>
</comment>
<dbReference type="RefSeq" id="WP_134673507.1">
    <property type="nucleotide sequence ID" value="NZ_SPUH01000001.1"/>
</dbReference>
<dbReference type="SUPFAM" id="SSF55073">
    <property type="entry name" value="Nucleotide cyclase"/>
    <property type="match status" value="1"/>
</dbReference>
<dbReference type="EC" id="2.7.7.65" evidence="2"/>
<protein>
    <recommendedName>
        <fullName evidence="2">diguanylate cyclase</fullName>
        <ecNumber evidence="2">2.7.7.65</ecNumber>
    </recommendedName>
</protein>
<dbReference type="InterPro" id="IPR043128">
    <property type="entry name" value="Rev_trsase/Diguanyl_cyclase"/>
</dbReference>
<dbReference type="PANTHER" id="PTHR45138:SF9">
    <property type="entry name" value="DIGUANYLATE CYCLASE DGCM-RELATED"/>
    <property type="match status" value="1"/>
</dbReference>
<evidence type="ECO:0000259" key="6">
    <source>
        <dbReference type="PROSITE" id="PS50887"/>
    </source>
</evidence>
<reference evidence="7 8" key="1">
    <citation type="submission" date="2019-01" db="EMBL/GenBank/DDBJ databases">
        <authorList>
            <person name="Zhang S."/>
        </authorList>
    </citation>
    <scope>NUCLEOTIDE SEQUENCE [LARGE SCALE GENOMIC DNA]</scope>
    <source>
        <strain evidence="7 8">1626</strain>
    </source>
</reference>
<dbReference type="GO" id="GO:0052621">
    <property type="term" value="F:diguanylate cyclase activity"/>
    <property type="evidence" value="ECO:0007669"/>
    <property type="project" value="UniProtKB-EC"/>
</dbReference>
<feature type="coiled-coil region" evidence="4">
    <location>
        <begin position="312"/>
        <end position="346"/>
    </location>
</feature>
<evidence type="ECO:0000256" key="3">
    <source>
        <dbReference type="ARBA" id="ARBA00034247"/>
    </source>
</evidence>
<dbReference type="PANTHER" id="PTHR45138">
    <property type="entry name" value="REGULATORY COMPONENTS OF SENSORY TRANSDUCTION SYSTEM"/>
    <property type="match status" value="1"/>
</dbReference>
<dbReference type="CDD" id="cd01949">
    <property type="entry name" value="GGDEF"/>
    <property type="match status" value="1"/>
</dbReference>
<keyword evidence="8" id="KW-1185">Reference proteome</keyword>
<accession>A0A4Z1R5D4</accession>
<organism evidence="7 8">
    <name type="scientific">Luteimonas yindakuii</name>
    <dbReference type="NCBI Taxonomy" id="2565782"/>
    <lineage>
        <taxon>Bacteria</taxon>
        <taxon>Pseudomonadati</taxon>
        <taxon>Pseudomonadota</taxon>
        <taxon>Gammaproteobacteria</taxon>
        <taxon>Lysobacterales</taxon>
        <taxon>Lysobacteraceae</taxon>
        <taxon>Luteimonas</taxon>
    </lineage>
</organism>
<proteinExistence type="predicted"/>
<dbReference type="Gene3D" id="3.30.70.270">
    <property type="match status" value="1"/>
</dbReference>
<dbReference type="GO" id="GO:0043709">
    <property type="term" value="P:cell adhesion involved in single-species biofilm formation"/>
    <property type="evidence" value="ECO:0007669"/>
    <property type="project" value="TreeGrafter"/>
</dbReference>
<dbReference type="NCBIfam" id="TIGR00254">
    <property type="entry name" value="GGDEF"/>
    <property type="match status" value="1"/>
</dbReference>
<sequence length="510" mass="55584">MPPSANSTSSRPPGRTGTALTTRAEAIGSAELRALFAKADQPPLLLAAFADGMAGLHDELGDMGRYLQAAYGAEDWVAYGRSMRQLIDKYIRCIELEPASSTDAERLREALRQVLGVAMGALLQRAPALAEESGALATRVREWRPGQDLGVLTRQLAGLCTRVGLYAEDADEQLAMLVGLFELLLENIGELLDERSWLHGQITRVRGLLGGPMDRQSLQSARAELRDVIYRQGLLRQGIADSRSAMKDMMAAFVERLDGMAVDTGEFHDRITRHALRVREARSITDLQHMLDDVLVDTARVQAQALRARDDLLAARHEVEARERHIQQLEQKLRDAAGKAREDQLTGCLNRRGFEERFDAVAAAAHDGRPLCLAMLDLDDFRALNAAHGHLGGDAALRHVVEVARLTLRASDVIARFGGEEFVVLMPETPLPEALAALARLRTVLQHRALQHEGARITIAFSAGVALSAPGEALDALLKRADLAMYQAKRAGKDRSIAADDAPGPGPGRT</sequence>
<dbReference type="GO" id="GO:1902201">
    <property type="term" value="P:negative regulation of bacterial-type flagellum-dependent cell motility"/>
    <property type="evidence" value="ECO:0007669"/>
    <property type="project" value="TreeGrafter"/>
</dbReference>
<dbReference type="GO" id="GO:0005886">
    <property type="term" value="C:plasma membrane"/>
    <property type="evidence" value="ECO:0007669"/>
    <property type="project" value="TreeGrafter"/>
</dbReference>
<feature type="region of interest" description="Disordered" evidence="5">
    <location>
        <begin position="490"/>
        <end position="510"/>
    </location>
</feature>
<dbReference type="FunFam" id="3.30.70.270:FF:000001">
    <property type="entry name" value="Diguanylate cyclase domain protein"/>
    <property type="match status" value="1"/>
</dbReference>
<dbReference type="AlphaFoldDB" id="A0A4Z1R5D4"/>
<dbReference type="Pfam" id="PF00990">
    <property type="entry name" value="GGDEF"/>
    <property type="match status" value="1"/>
</dbReference>